<dbReference type="STRING" id="1229727.Ga0080559_TMP3513"/>
<accession>A0A1U7D850</accession>
<gene>
    <name evidence="1" type="ORF">Ga0080559_TMP3513</name>
</gene>
<proteinExistence type="predicted"/>
<reference evidence="1 2" key="1">
    <citation type="submission" date="2016-03" db="EMBL/GenBank/DDBJ databases">
        <title>Deep-sea bacteria in the southern Pacific.</title>
        <authorList>
            <person name="Tang K."/>
        </authorList>
    </citation>
    <scope>NUCLEOTIDE SEQUENCE [LARGE SCALE GENOMIC DNA]</scope>
    <source>
        <strain evidence="1 2">JLT2016</strain>
    </source>
</reference>
<keyword evidence="2" id="KW-1185">Reference proteome</keyword>
<organism evidence="1 2">
    <name type="scientific">Salipiger profundus</name>
    <dbReference type="NCBI Taxonomy" id="1229727"/>
    <lineage>
        <taxon>Bacteria</taxon>
        <taxon>Pseudomonadati</taxon>
        <taxon>Pseudomonadota</taxon>
        <taxon>Alphaproteobacteria</taxon>
        <taxon>Rhodobacterales</taxon>
        <taxon>Roseobacteraceae</taxon>
        <taxon>Salipiger</taxon>
    </lineage>
</organism>
<dbReference type="Proteomes" id="UP000186559">
    <property type="component" value="Chromosome"/>
</dbReference>
<sequence length="42" mass="4237">MEDHGNAHLCGLPGGLGPGHAAAYDMQCLCHAGADRGSEGRC</sequence>
<dbReference type="AlphaFoldDB" id="A0A1U7D850"/>
<protein>
    <submittedName>
        <fullName evidence="1">Uncharacterized protein</fullName>
    </submittedName>
</protein>
<dbReference type="KEGG" id="tpro:Ga0080559_TMP3513"/>
<evidence type="ECO:0000313" key="2">
    <source>
        <dbReference type="Proteomes" id="UP000186559"/>
    </source>
</evidence>
<name>A0A1U7D850_9RHOB</name>
<dbReference type="EMBL" id="CP014796">
    <property type="protein sequence ID" value="APX24309.1"/>
    <property type="molecule type" value="Genomic_DNA"/>
</dbReference>
<evidence type="ECO:0000313" key="1">
    <source>
        <dbReference type="EMBL" id="APX24309.1"/>
    </source>
</evidence>